<dbReference type="NCBIfam" id="TIGR02595">
    <property type="entry name" value="PEP_CTERM"/>
    <property type="match status" value="1"/>
</dbReference>
<evidence type="ECO:0000313" key="4">
    <source>
        <dbReference type="Proteomes" id="UP001597375"/>
    </source>
</evidence>
<dbReference type="RefSeq" id="WP_386817807.1">
    <property type="nucleotide sequence ID" value="NZ_JBHUIT010000001.1"/>
</dbReference>
<dbReference type="EMBL" id="JBHUIT010000001">
    <property type="protein sequence ID" value="MFD2255144.1"/>
    <property type="molecule type" value="Genomic_DNA"/>
</dbReference>
<comment type="caution">
    <text evidence="3">The sequence shown here is derived from an EMBL/GenBank/DDBJ whole genome shotgun (WGS) entry which is preliminary data.</text>
</comment>
<feature type="signal peptide" evidence="1">
    <location>
        <begin position="1"/>
        <end position="21"/>
    </location>
</feature>
<accession>A0ABW5D3Z3</accession>
<dbReference type="Proteomes" id="UP001597375">
    <property type="component" value="Unassembled WGS sequence"/>
</dbReference>
<evidence type="ECO:0000259" key="2">
    <source>
        <dbReference type="Pfam" id="PF07589"/>
    </source>
</evidence>
<feature type="domain" description="Ice-binding protein C-terminal" evidence="2">
    <location>
        <begin position="248"/>
        <end position="270"/>
    </location>
</feature>
<protein>
    <submittedName>
        <fullName evidence="3">PEP-CTERM sorting domain-containing protein</fullName>
    </submittedName>
</protein>
<organism evidence="3 4">
    <name type="scientific">Luteolibacter algae</name>
    <dbReference type="NCBI Taxonomy" id="454151"/>
    <lineage>
        <taxon>Bacteria</taxon>
        <taxon>Pseudomonadati</taxon>
        <taxon>Verrucomicrobiota</taxon>
        <taxon>Verrucomicrobiia</taxon>
        <taxon>Verrucomicrobiales</taxon>
        <taxon>Verrucomicrobiaceae</taxon>
        <taxon>Luteolibacter</taxon>
    </lineage>
</organism>
<sequence length="270" mass="27398">MKKLDILLLSTFLGTALSSSAAVATFTDSFTTGYTDDSSPAGINGWLLTALPATDPEADMTTTDVNGDGYLSIVPATQNFQKIYKSASDSFEIGQTITISTTFSFGNANAASFDANAWSIGFSGGAGGGINLGFNLGSSANALGATPTPSGDGTGTQWNMSLINGASTVNYFGTRDTNSHTASMSITKTATTNEFVVALFFDGNAVGNTSTITNSALYNDSTVFFTGSAGGGGVNAVGGVAVDSMSVVPEPSSVALLGLGALGLFARRRR</sequence>
<keyword evidence="4" id="KW-1185">Reference proteome</keyword>
<dbReference type="Pfam" id="PF07589">
    <property type="entry name" value="PEP-CTERM"/>
    <property type="match status" value="1"/>
</dbReference>
<feature type="chain" id="PRO_5045615718" evidence="1">
    <location>
        <begin position="22"/>
        <end position="270"/>
    </location>
</feature>
<proteinExistence type="predicted"/>
<evidence type="ECO:0000313" key="3">
    <source>
        <dbReference type="EMBL" id="MFD2255144.1"/>
    </source>
</evidence>
<name>A0ABW5D3Z3_9BACT</name>
<gene>
    <name evidence="3" type="ORF">ACFSSA_00520</name>
</gene>
<keyword evidence="1" id="KW-0732">Signal</keyword>
<dbReference type="InterPro" id="IPR013424">
    <property type="entry name" value="Ice-binding_C"/>
</dbReference>
<evidence type="ECO:0000256" key="1">
    <source>
        <dbReference type="SAM" id="SignalP"/>
    </source>
</evidence>
<reference evidence="4" key="1">
    <citation type="journal article" date="2019" name="Int. J. Syst. Evol. Microbiol.">
        <title>The Global Catalogue of Microorganisms (GCM) 10K type strain sequencing project: providing services to taxonomists for standard genome sequencing and annotation.</title>
        <authorList>
            <consortium name="The Broad Institute Genomics Platform"/>
            <consortium name="The Broad Institute Genome Sequencing Center for Infectious Disease"/>
            <person name="Wu L."/>
            <person name="Ma J."/>
        </authorList>
    </citation>
    <scope>NUCLEOTIDE SEQUENCE [LARGE SCALE GENOMIC DNA]</scope>
    <source>
        <strain evidence="4">CGMCC 4.7106</strain>
    </source>
</reference>